<evidence type="ECO:0000256" key="1">
    <source>
        <dbReference type="ARBA" id="ARBA00004635"/>
    </source>
</evidence>
<protein>
    <recommendedName>
        <fullName evidence="6">Lipoprotein</fullName>
    </recommendedName>
</protein>
<evidence type="ECO:0000256" key="3">
    <source>
        <dbReference type="ARBA" id="ARBA00023136"/>
    </source>
</evidence>
<dbReference type="SUPFAM" id="SSF53850">
    <property type="entry name" value="Periplasmic binding protein-like II"/>
    <property type="match status" value="1"/>
</dbReference>
<keyword evidence="3" id="KW-0472">Membrane</keyword>
<reference evidence="8" key="1">
    <citation type="journal article" date="2015" name="Environ. Microbiol.">
        <title>Pressure adaptation is linked to thermal adaptation in salt-saturated marine habitats.</title>
        <authorList>
            <consortium name="The MAMBA Consortium"/>
            <person name="Alcaide M."/>
            <person name="Stogios P.J."/>
            <person name="Lafraya A."/>
            <person name="Tchigvintsev A."/>
            <person name="Flick R."/>
            <person name="Bargiela R."/>
            <person name="Chernikova T.N."/>
            <person name="Reva O.N."/>
            <person name="Hai T."/>
            <person name="Leggewie C.C."/>
            <person name="Katzke N."/>
            <person name="La Cono V."/>
            <person name="Matesanz R."/>
            <person name="Jebbar M."/>
            <person name="Jaeger K.E."/>
            <person name="Yakimov M.M."/>
            <person name="Yakunin A.F."/>
            <person name="Golyshin P.N."/>
            <person name="Golyshina O.V."/>
            <person name="Savchenko A."/>
            <person name="Ferrer M."/>
        </authorList>
    </citation>
    <scope>NUCLEOTIDE SEQUENCE</scope>
</reference>
<dbReference type="Pfam" id="PF03180">
    <property type="entry name" value="Lipoprotein_9"/>
    <property type="match status" value="1"/>
</dbReference>
<dbReference type="GO" id="GO:0016020">
    <property type="term" value="C:membrane"/>
    <property type="evidence" value="ECO:0007669"/>
    <property type="project" value="UniProtKB-SubCell"/>
</dbReference>
<dbReference type="InterPro" id="IPR004872">
    <property type="entry name" value="Lipoprotein_NlpA"/>
</dbReference>
<dbReference type="Gene3D" id="3.40.190.10">
    <property type="entry name" value="Periplasmic binding protein-like II"/>
    <property type="match status" value="2"/>
</dbReference>
<comment type="subcellular location">
    <subcellularLocation>
        <location evidence="1">Membrane</location>
        <topology evidence="1">Lipid-anchor</topology>
    </subcellularLocation>
</comment>
<proteinExistence type="inferred from homology"/>
<organism evidence="8">
    <name type="scientific">Geobacillus sp. enrichment culture clone fosmid MGS-MG1</name>
    <dbReference type="NCBI Taxonomy" id="1549354"/>
    <lineage>
        <taxon>Bacteria</taxon>
        <taxon>Bacillati</taxon>
        <taxon>Bacillota</taxon>
        <taxon>Bacilli</taxon>
        <taxon>Bacillales</taxon>
        <taxon>Anoxybacillaceae</taxon>
        <taxon>Geobacillus</taxon>
        <taxon>environmental samples</taxon>
    </lineage>
</organism>
<dbReference type="PIRSF" id="PIRSF002854">
    <property type="entry name" value="MetQ"/>
    <property type="match status" value="1"/>
</dbReference>
<evidence type="ECO:0000256" key="4">
    <source>
        <dbReference type="ARBA" id="ARBA00023139"/>
    </source>
</evidence>
<evidence type="ECO:0000256" key="6">
    <source>
        <dbReference type="PIRNR" id="PIRNR002854"/>
    </source>
</evidence>
<dbReference type="PANTHER" id="PTHR30429">
    <property type="entry name" value="D-METHIONINE-BINDING LIPOPROTEIN METQ"/>
    <property type="match status" value="1"/>
</dbReference>
<evidence type="ECO:0000256" key="2">
    <source>
        <dbReference type="ARBA" id="ARBA00022729"/>
    </source>
</evidence>
<evidence type="ECO:0000256" key="7">
    <source>
        <dbReference type="PIRSR" id="PIRSR002854-1"/>
    </source>
</evidence>
<evidence type="ECO:0000256" key="5">
    <source>
        <dbReference type="ARBA" id="ARBA00023288"/>
    </source>
</evidence>
<keyword evidence="5 6" id="KW-0449">Lipoprotein</keyword>
<keyword evidence="4" id="KW-0564">Palmitate</keyword>
<comment type="similarity">
    <text evidence="6">Belongs to the nlpA lipoprotein family.</text>
</comment>
<accession>A0A0B5KBX0</accession>
<evidence type="ECO:0000313" key="8">
    <source>
        <dbReference type="EMBL" id="AJG38051.1"/>
    </source>
</evidence>
<name>A0A0B5KBX0_9BACL</name>
<dbReference type="PANTHER" id="PTHR30429:SF0">
    <property type="entry name" value="METHIONINE-BINDING LIPOPROTEIN METQ"/>
    <property type="match status" value="1"/>
</dbReference>
<sequence length="294" mass="33264">MGCLFEALTNLFYEEESFMKRFSFLFALIVLIFGATGCSSSSSSAQEEKKTITIGATAGPYSDQIREAIQPYLEKKGYKVKLIEFNDYVQPNIALDQKEIDANVFQNQMYLENFAKTHQMKLHPLISIPTVPIGLYSKKHTSLDDIRDGTTIALPNEPVNQARALTMLQQLGLLELKKDVEPTKASEKDIAKFHKNIILKPLDPAQLPRALGDVDYALINGNFALSSGLKLTEAVALEKTPDYYLIVVTIRPEDKDKPFVKDLIAAYKSKEFAKLIKEDPKYKGYVWPDWFQKQ</sequence>
<keyword evidence="2" id="KW-0732">Signal</keyword>
<feature type="lipid moiety-binding region" description="S-diacylglycerol cysteine" evidence="7">
    <location>
        <position position="38"/>
    </location>
</feature>
<dbReference type="EMBL" id="KF831418">
    <property type="protein sequence ID" value="AJG38051.1"/>
    <property type="molecule type" value="Genomic_DNA"/>
</dbReference>
<dbReference type="AlphaFoldDB" id="A0A0B5KBX0"/>